<feature type="transmembrane region" description="Helical" evidence="1">
    <location>
        <begin position="52"/>
        <end position="73"/>
    </location>
</feature>
<name>A0A5C6ZPK8_9FLAO</name>
<reference evidence="2 3" key="1">
    <citation type="submission" date="2019-08" db="EMBL/GenBank/DDBJ databases">
        <title>Genome sequence of Gillisia hiemivivida IC154 (type strain).</title>
        <authorList>
            <person name="Bowman J.P."/>
        </authorList>
    </citation>
    <scope>NUCLEOTIDE SEQUENCE [LARGE SCALE GENOMIC DNA]</scope>
    <source>
        <strain evidence="2 3">IC154</strain>
    </source>
</reference>
<dbReference type="EMBL" id="VORY01000018">
    <property type="protein sequence ID" value="TXD92683.1"/>
    <property type="molecule type" value="Genomic_DNA"/>
</dbReference>
<keyword evidence="1" id="KW-0812">Transmembrane</keyword>
<evidence type="ECO:0000313" key="2">
    <source>
        <dbReference type="EMBL" id="TXD92683.1"/>
    </source>
</evidence>
<feature type="transmembrane region" description="Helical" evidence="1">
    <location>
        <begin position="21"/>
        <end position="46"/>
    </location>
</feature>
<dbReference type="Proteomes" id="UP000321367">
    <property type="component" value="Unassembled WGS sequence"/>
</dbReference>
<sequence length="173" mass="19690">MKNLKTKSQETFQYQLKKFKMLIVGSKMAKASSIFLICISFIFMFYSEKNMLVIISLLIGIAVLVVYIVKFLLLKNIEQKSYTLQSLTSSISKFKAYIRSRKKFELLYISIWVISLIPFLSSYLGSDLKAIIAAIIFITITAVLGILGFKKATKDLEAIETQLQTEFKTLNGL</sequence>
<keyword evidence="1" id="KW-0472">Membrane</keyword>
<organism evidence="2 3">
    <name type="scientific">Gillisia hiemivivida</name>
    <dbReference type="NCBI Taxonomy" id="291190"/>
    <lineage>
        <taxon>Bacteria</taxon>
        <taxon>Pseudomonadati</taxon>
        <taxon>Bacteroidota</taxon>
        <taxon>Flavobacteriia</taxon>
        <taxon>Flavobacteriales</taxon>
        <taxon>Flavobacteriaceae</taxon>
        <taxon>Gillisia</taxon>
    </lineage>
</organism>
<evidence type="ECO:0008006" key="4">
    <source>
        <dbReference type="Google" id="ProtNLM"/>
    </source>
</evidence>
<feature type="transmembrane region" description="Helical" evidence="1">
    <location>
        <begin position="130"/>
        <end position="149"/>
    </location>
</feature>
<gene>
    <name evidence="2" type="ORF">ES724_12960</name>
</gene>
<dbReference type="AlphaFoldDB" id="A0A5C6ZPK8"/>
<accession>A0A5C6ZPK8</accession>
<dbReference type="RefSeq" id="WP_146933571.1">
    <property type="nucleotide sequence ID" value="NZ_CBCSHZ010000021.1"/>
</dbReference>
<keyword evidence="3" id="KW-1185">Reference proteome</keyword>
<feature type="transmembrane region" description="Helical" evidence="1">
    <location>
        <begin position="106"/>
        <end position="124"/>
    </location>
</feature>
<protein>
    <recommendedName>
        <fullName evidence="4">DUF2721 domain-containing protein</fullName>
    </recommendedName>
</protein>
<evidence type="ECO:0000256" key="1">
    <source>
        <dbReference type="SAM" id="Phobius"/>
    </source>
</evidence>
<comment type="caution">
    <text evidence="2">The sequence shown here is derived from an EMBL/GenBank/DDBJ whole genome shotgun (WGS) entry which is preliminary data.</text>
</comment>
<evidence type="ECO:0000313" key="3">
    <source>
        <dbReference type="Proteomes" id="UP000321367"/>
    </source>
</evidence>
<dbReference type="OrthoDB" id="1447076at2"/>
<keyword evidence="1" id="KW-1133">Transmembrane helix</keyword>
<proteinExistence type="predicted"/>